<evidence type="ECO:0000313" key="1">
    <source>
        <dbReference type="EMBL" id="KAG0281524.1"/>
    </source>
</evidence>
<evidence type="ECO:0000313" key="2">
    <source>
        <dbReference type="Proteomes" id="UP001194580"/>
    </source>
</evidence>
<dbReference type="Proteomes" id="UP001194580">
    <property type="component" value="Unassembled WGS sequence"/>
</dbReference>
<sequence>MAVIKNNGLLEYFGEDVFFTTYNLRIDQWDGISRSCLIGNATQVFKSQQVALVNPKTDIIYIPYGCDRGKQMLVLDVDNEMCSGISMPIVAATAYFAWGEAKDTLYMFGDTAPATGPTMWEFQPITKDWKKLSMQGNVPSILSDSCIVSGRTSEAYVTSS</sequence>
<keyword evidence="2" id="KW-1185">Reference proteome</keyword>
<organism evidence="1 2">
    <name type="scientific">Linnemannia exigua</name>
    <dbReference type="NCBI Taxonomy" id="604196"/>
    <lineage>
        <taxon>Eukaryota</taxon>
        <taxon>Fungi</taxon>
        <taxon>Fungi incertae sedis</taxon>
        <taxon>Mucoromycota</taxon>
        <taxon>Mortierellomycotina</taxon>
        <taxon>Mortierellomycetes</taxon>
        <taxon>Mortierellales</taxon>
        <taxon>Mortierellaceae</taxon>
        <taxon>Linnemannia</taxon>
    </lineage>
</organism>
<comment type="caution">
    <text evidence="1">The sequence shown here is derived from an EMBL/GenBank/DDBJ whole genome shotgun (WGS) entry which is preliminary data.</text>
</comment>
<accession>A0AAD4DLV2</accession>
<dbReference type="AlphaFoldDB" id="A0AAD4DLV2"/>
<gene>
    <name evidence="1" type="ORF">BGZ95_002766</name>
</gene>
<protein>
    <submittedName>
        <fullName evidence="1">Uncharacterized protein</fullName>
    </submittedName>
</protein>
<proteinExistence type="predicted"/>
<reference evidence="1" key="1">
    <citation type="journal article" date="2020" name="Fungal Divers.">
        <title>Resolving the Mortierellaceae phylogeny through synthesis of multi-gene phylogenetics and phylogenomics.</title>
        <authorList>
            <person name="Vandepol N."/>
            <person name="Liber J."/>
            <person name="Desiro A."/>
            <person name="Na H."/>
            <person name="Kennedy M."/>
            <person name="Barry K."/>
            <person name="Grigoriev I.V."/>
            <person name="Miller A.N."/>
            <person name="O'Donnell K."/>
            <person name="Stajich J.E."/>
            <person name="Bonito G."/>
        </authorList>
    </citation>
    <scope>NUCLEOTIDE SEQUENCE</scope>
    <source>
        <strain evidence="1">NRRL 28262</strain>
    </source>
</reference>
<dbReference type="EMBL" id="JAAAIL010000016">
    <property type="protein sequence ID" value="KAG0281524.1"/>
    <property type="molecule type" value="Genomic_DNA"/>
</dbReference>
<name>A0AAD4DLV2_9FUNG</name>